<dbReference type="Proteomes" id="UP001557470">
    <property type="component" value="Unassembled WGS sequence"/>
</dbReference>
<dbReference type="AlphaFoldDB" id="A0ABD0XR81"/>
<reference evidence="2 3" key="1">
    <citation type="submission" date="2024-06" db="EMBL/GenBank/DDBJ databases">
        <authorList>
            <person name="Pan Q."/>
            <person name="Wen M."/>
            <person name="Jouanno E."/>
            <person name="Zahm M."/>
            <person name="Klopp C."/>
            <person name="Cabau C."/>
            <person name="Louis A."/>
            <person name="Berthelot C."/>
            <person name="Parey E."/>
            <person name="Roest Crollius H."/>
            <person name="Montfort J."/>
            <person name="Robinson-Rechavi M."/>
            <person name="Bouchez O."/>
            <person name="Lampietro C."/>
            <person name="Lopez Roques C."/>
            <person name="Donnadieu C."/>
            <person name="Postlethwait J."/>
            <person name="Bobe J."/>
            <person name="Verreycken H."/>
            <person name="Guiguen Y."/>
        </authorList>
    </citation>
    <scope>NUCLEOTIDE SEQUENCE [LARGE SCALE GENOMIC DNA]</scope>
    <source>
        <strain evidence="2">Up_M1</strain>
        <tissue evidence="2">Testis</tissue>
    </source>
</reference>
<comment type="caution">
    <text evidence="2">The sequence shown here is derived from an EMBL/GenBank/DDBJ whole genome shotgun (WGS) entry which is preliminary data.</text>
</comment>
<proteinExistence type="predicted"/>
<accession>A0ABD0XR81</accession>
<feature type="region of interest" description="Disordered" evidence="1">
    <location>
        <begin position="1"/>
        <end position="50"/>
    </location>
</feature>
<feature type="compositionally biased region" description="Polar residues" evidence="1">
    <location>
        <begin position="22"/>
        <end position="50"/>
    </location>
</feature>
<evidence type="ECO:0000256" key="1">
    <source>
        <dbReference type="SAM" id="MobiDB-lite"/>
    </source>
</evidence>
<name>A0ABD0XR81_UMBPY</name>
<dbReference type="EMBL" id="JAGEUA010000001">
    <property type="protein sequence ID" value="KAL1022872.1"/>
    <property type="molecule type" value="Genomic_DNA"/>
</dbReference>
<evidence type="ECO:0000313" key="3">
    <source>
        <dbReference type="Proteomes" id="UP001557470"/>
    </source>
</evidence>
<protein>
    <submittedName>
        <fullName evidence="2">Uncharacterized protein</fullName>
    </submittedName>
</protein>
<keyword evidence="3" id="KW-1185">Reference proteome</keyword>
<organism evidence="2 3">
    <name type="scientific">Umbra pygmaea</name>
    <name type="common">Eastern mudminnow</name>
    <dbReference type="NCBI Taxonomy" id="75934"/>
    <lineage>
        <taxon>Eukaryota</taxon>
        <taxon>Metazoa</taxon>
        <taxon>Chordata</taxon>
        <taxon>Craniata</taxon>
        <taxon>Vertebrata</taxon>
        <taxon>Euteleostomi</taxon>
        <taxon>Actinopterygii</taxon>
        <taxon>Neopterygii</taxon>
        <taxon>Teleostei</taxon>
        <taxon>Protacanthopterygii</taxon>
        <taxon>Esociformes</taxon>
        <taxon>Umbridae</taxon>
        <taxon>Umbra</taxon>
    </lineage>
</organism>
<gene>
    <name evidence="2" type="ORF">UPYG_G00033560</name>
</gene>
<evidence type="ECO:0000313" key="2">
    <source>
        <dbReference type="EMBL" id="KAL1022872.1"/>
    </source>
</evidence>
<sequence length="129" mass="14482">MTTLIPKPSGYPHLSEPWDQPPKQQCPSYSQQSLPRTSSPRALQSTSTSEQSLCLTDRSCSCRRRGTQVKKSTLSTAMTTFRLVRQKPAFFTSTSCCPSFLAETLPLCCVLNQLLVIATWTEEIIMEEF</sequence>